<dbReference type="EMBL" id="IACK01079821">
    <property type="protein sequence ID" value="LAA79226.1"/>
    <property type="molecule type" value="Transcribed_RNA"/>
</dbReference>
<feature type="transmembrane region" description="Helical" evidence="1">
    <location>
        <begin position="50"/>
        <end position="67"/>
    </location>
</feature>
<proteinExistence type="predicted"/>
<dbReference type="AlphaFoldDB" id="A0A2D4I4T3"/>
<keyword evidence="1" id="KW-0472">Membrane</keyword>
<dbReference type="EMBL" id="IACK01079817">
    <property type="protein sequence ID" value="LAA79217.1"/>
    <property type="molecule type" value="Transcribed_RNA"/>
</dbReference>
<dbReference type="EMBL" id="IACK01079819">
    <property type="protein sequence ID" value="LAA79222.1"/>
    <property type="molecule type" value="Transcribed_RNA"/>
</dbReference>
<organism evidence="2">
    <name type="scientific">Micrurus lemniscatus lemniscatus</name>
    <dbReference type="NCBI Taxonomy" id="129467"/>
    <lineage>
        <taxon>Eukaryota</taxon>
        <taxon>Metazoa</taxon>
        <taxon>Chordata</taxon>
        <taxon>Craniata</taxon>
        <taxon>Vertebrata</taxon>
        <taxon>Euteleostomi</taxon>
        <taxon>Lepidosauria</taxon>
        <taxon>Squamata</taxon>
        <taxon>Bifurcata</taxon>
        <taxon>Unidentata</taxon>
        <taxon>Episquamata</taxon>
        <taxon>Toxicofera</taxon>
        <taxon>Serpentes</taxon>
        <taxon>Colubroidea</taxon>
        <taxon>Elapidae</taxon>
        <taxon>Elapinae</taxon>
        <taxon>Micrurus</taxon>
    </lineage>
</organism>
<keyword evidence="1" id="KW-1133">Transmembrane helix</keyword>
<sequence length="112" mass="12569">MLGHSTFVVHSFLFFEITVVSFSQLINMSFSQLDKNKLYINSFPNVHSSQNRVFFFATLFILAIIATKKNLQSRDNEMWATVHAEQYIPISFATGSKLELAGSCSSGSPLLI</sequence>
<dbReference type="EMBL" id="IACK01079822">
    <property type="protein sequence ID" value="LAA79230.1"/>
    <property type="molecule type" value="Transcribed_RNA"/>
</dbReference>
<protein>
    <submittedName>
        <fullName evidence="2">Uncharacterized protein</fullName>
    </submittedName>
</protein>
<name>A0A2D4I4T3_MICLE</name>
<dbReference type="EMBL" id="IACK01079812">
    <property type="protein sequence ID" value="LAA79200.1"/>
    <property type="molecule type" value="Transcribed_RNA"/>
</dbReference>
<dbReference type="EMBL" id="IACK01079820">
    <property type="protein sequence ID" value="LAA79225.1"/>
    <property type="molecule type" value="Transcribed_RNA"/>
</dbReference>
<accession>A0A2D4I4T3</accession>
<reference evidence="2" key="2">
    <citation type="submission" date="2017-11" db="EMBL/GenBank/DDBJ databases">
        <title>Coralsnake Venomics: Analyses of Venom Gland Transcriptomes and Proteomes of Six Brazilian Taxa.</title>
        <authorList>
            <person name="Aird S.D."/>
            <person name="Jorge da Silva N."/>
            <person name="Qiu L."/>
            <person name="Villar-Briones A."/>
            <person name="Aparecida-Saddi V."/>
            <person name="Campos-Telles M.P."/>
            <person name="Grau M."/>
            <person name="Mikheyev A.S."/>
        </authorList>
    </citation>
    <scope>NUCLEOTIDE SEQUENCE</scope>
    <source>
        <tissue evidence="2">Venom_gland</tissue>
    </source>
</reference>
<dbReference type="EMBL" id="IACK01079810">
    <property type="protein sequence ID" value="LAA79197.1"/>
    <property type="molecule type" value="Transcribed_RNA"/>
</dbReference>
<evidence type="ECO:0000256" key="1">
    <source>
        <dbReference type="SAM" id="Phobius"/>
    </source>
</evidence>
<keyword evidence="1" id="KW-0812">Transmembrane</keyword>
<dbReference type="EMBL" id="IACK01079816">
    <property type="protein sequence ID" value="LAA79214.1"/>
    <property type="molecule type" value="Transcribed_RNA"/>
</dbReference>
<feature type="transmembrane region" description="Helical" evidence="1">
    <location>
        <begin position="7"/>
        <end position="30"/>
    </location>
</feature>
<reference evidence="2" key="1">
    <citation type="submission" date="2017-07" db="EMBL/GenBank/DDBJ databases">
        <authorList>
            <person name="Mikheyev A."/>
            <person name="Grau M."/>
        </authorList>
    </citation>
    <scope>NUCLEOTIDE SEQUENCE</scope>
    <source>
        <tissue evidence="2">Venom_gland</tissue>
    </source>
</reference>
<evidence type="ECO:0000313" key="2">
    <source>
        <dbReference type="EMBL" id="LAA79230.1"/>
    </source>
</evidence>